<keyword evidence="2" id="KW-0732">Signal</keyword>
<proteinExistence type="predicted"/>
<organism evidence="3 4">
    <name type="scientific">Lujinxingia sediminis</name>
    <dbReference type="NCBI Taxonomy" id="2480984"/>
    <lineage>
        <taxon>Bacteria</taxon>
        <taxon>Deltaproteobacteria</taxon>
        <taxon>Bradymonadales</taxon>
        <taxon>Lujinxingiaceae</taxon>
        <taxon>Lujinxingia</taxon>
    </lineage>
</organism>
<dbReference type="PROSITE" id="PS51257">
    <property type="entry name" value="PROKAR_LIPOPROTEIN"/>
    <property type="match status" value="1"/>
</dbReference>
<feature type="chain" id="PRO_5046838762" description="DUF4189 domain-containing protein" evidence="2">
    <location>
        <begin position="21"/>
        <end position="218"/>
    </location>
</feature>
<accession>A0ABY0CPK9</accession>
<dbReference type="RefSeq" id="WP_127780919.1">
    <property type="nucleotide sequence ID" value="NZ_SADD01000012.1"/>
</dbReference>
<sequence length="218" mass="22733">MSRKLALLASLVLIPALLSACGSSERRGSATGYDGSVNVNPDNGNSGGSFATTVADLLSIEESNDLVEAQVECACSFDAWGYNSAEQCADDISDSSGLGTAISSCIRQVVSEQPAPPASLNIVIENTLDALQAYERCLQTIDTQSCDETSIEEAIEACEDERDEIVDGQTFTPEDQDWLRDMQDAVEVSCFSTSPEPQPGNGGNGGGQVGGDSGDGGF</sequence>
<evidence type="ECO:0008006" key="5">
    <source>
        <dbReference type="Google" id="ProtNLM"/>
    </source>
</evidence>
<protein>
    <recommendedName>
        <fullName evidence="5">DUF4189 domain-containing protein</fullName>
    </recommendedName>
</protein>
<feature type="region of interest" description="Disordered" evidence="1">
    <location>
        <begin position="190"/>
        <end position="218"/>
    </location>
</feature>
<dbReference type="EMBL" id="SADD01000012">
    <property type="protein sequence ID" value="RVU42382.1"/>
    <property type="molecule type" value="Genomic_DNA"/>
</dbReference>
<dbReference type="Proteomes" id="UP000282926">
    <property type="component" value="Unassembled WGS sequence"/>
</dbReference>
<evidence type="ECO:0000256" key="1">
    <source>
        <dbReference type="SAM" id="MobiDB-lite"/>
    </source>
</evidence>
<feature type="signal peptide" evidence="2">
    <location>
        <begin position="1"/>
        <end position="20"/>
    </location>
</feature>
<comment type="caution">
    <text evidence="3">The sequence shown here is derived from an EMBL/GenBank/DDBJ whole genome shotgun (WGS) entry which is preliminary data.</text>
</comment>
<name>A0ABY0CPK9_9DELT</name>
<keyword evidence="4" id="KW-1185">Reference proteome</keyword>
<feature type="compositionally biased region" description="Gly residues" evidence="1">
    <location>
        <begin position="200"/>
        <end position="218"/>
    </location>
</feature>
<gene>
    <name evidence="3" type="ORF">EA187_16015</name>
</gene>
<evidence type="ECO:0000313" key="4">
    <source>
        <dbReference type="Proteomes" id="UP000282926"/>
    </source>
</evidence>
<evidence type="ECO:0000313" key="3">
    <source>
        <dbReference type="EMBL" id="RVU42382.1"/>
    </source>
</evidence>
<evidence type="ECO:0000256" key="2">
    <source>
        <dbReference type="SAM" id="SignalP"/>
    </source>
</evidence>
<reference evidence="3 4" key="1">
    <citation type="submission" date="2019-01" db="EMBL/GenBank/DDBJ databases">
        <title>Lujinxingia litoralis gen. nov., sp. nov. and Lujinxingia sediminis gen. nov., sp. nov., new members in the order Bradymonadales, isolated from coastal sediment.</title>
        <authorList>
            <person name="Li C.-M."/>
        </authorList>
    </citation>
    <scope>NUCLEOTIDE SEQUENCE [LARGE SCALE GENOMIC DNA]</scope>
    <source>
        <strain evidence="3 4">SEH01</strain>
    </source>
</reference>